<dbReference type="EMBL" id="CP095046">
    <property type="protein sequence ID" value="UOQ70522.1"/>
    <property type="molecule type" value="Genomic_DNA"/>
</dbReference>
<sequence>MPGWYTPCAAMDSLTTPRLLLRPMQPDDAPGILALDSDPEVLRYLPNQLISTLAEAAATVDYVRQQYEQNGIGRWAVVRQDTGEFVGWCGIKLVNDHVINGRTNYYDIGYRLLQRHWGQGFASEAAQASFRYAFEVLQLPEIHATAMHGNHASRRILERLGMTEQEEFVMDEAAWYWYTAVNSL</sequence>
<dbReference type="InterPro" id="IPR016181">
    <property type="entry name" value="Acyl_CoA_acyltransferase"/>
</dbReference>
<evidence type="ECO:0000313" key="2">
    <source>
        <dbReference type="EMBL" id="UOQ70522.1"/>
    </source>
</evidence>
<dbReference type="PROSITE" id="PS51186">
    <property type="entry name" value="GNAT"/>
    <property type="match status" value="1"/>
</dbReference>
<keyword evidence="3" id="KW-1185">Reference proteome</keyword>
<feature type="domain" description="N-acetyltransferase" evidence="1">
    <location>
        <begin position="19"/>
        <end position="181"/>
    </location>
</feature>
<dbReference type="Gene3D" id="3.40.630.30">
    <property type="match status" value="1"/>
</dbReference>
<evidence type="ECO:0000313" key="3">
    <source>
        <dbReference type="Proteomes" id="UP000831796"/>
    </source>
</evidence>
<proteinExistence type="predicted"/>
<dbReference type="InterPro" id="IPR000182">
    <property type="entry name" value="GNAT_dom"/>
</dbReference>
<dbReference type="PANTHER" id="PTHR43792">
    <property type="entry name" value="GNAT FAMILY, PUTATIVE (AFU_ORTHOLOGUE AFUA_3G00765)-RELATED-RELATED"/>
    <property type="match status" value="1"/>
</dbReference>
<organism evidence="2 3">
    <name type="scientific">Hymenobacter cellulosilyticus</name>
    <dbReference type="NCBI Taxonomy" id="2932248"/>
    <lineage>
        <taxon>Bacteria</taxon>
        <taxon>Pseudomonadati</taxon>
        <taxon>Bacteroidota</taxon>
        <taxon>Cytophagia</taxon>
        <taxon>Cytophagales</taxon>
        <taxon>Hymenobacteraceae</taxon>
        <taxon>Hymenobacter</taxon>
    </lineage>
</organism>
<protein>
    <submittedName>
        <fullName evidence="2">GNAT family N-acetyltransferase</fullName>
    </submittedName>
</protein>
<evidence type="ECO:0000259" key="1">
    <source>
        <dbReference type="PROSITE" id="PS51186"/>
    </source>
</evidence>
<dbReference type="Pfam" id="PF13302">
    <property type="entry name" value="Acetyltransf_3"/>
    <property type="match status" value="1"/>
</dbReference>
<dbReference type="Proteomes" id="UP000831796">
    <property type="component" value="Chromosome"/>
</dbReference>
<dbReference type="GO" id="GO:0016747">
    <property type="term" value="F:acyltransferase activity, transferring groups other than amino-acyl groups"/>
    <property type="evidence" value="ECO:0007669"/>
    <property type="project" value="InterPro"/>
</dbReference>
<dbReference type="InterPro" id="IPR051531">
    <property type="entry name" value="N-acetyltransferase"/>
</dbReference>
<gene>
    <name evidence="2" type="ORF">MUN79_17570</name>
</gene>
<name>A0A8T9Q0W8_9BACT</name>
<dbReference type="SUPFAM" id="SSF55729">
    <property type="entry name" value="Acyl-CoA N-acyltransferases (Nat)"/>
    <property type="match status" value="1"/>
</dbReference>
<accession>A0A8T9Q0W8</accession>
<reference evidence="2" key="1">
    <citation type="submission" date="2022-04" db="EMBL/GenBank/DDBJ databases">
        <title>Hymenobacter sp. isolated from the air.</title>
        <authorList>
            <person name="Won M."/>
            <person name="Lee C.-M."/>
            <person name="Woen H.-Y."/>
            <person name="Kwon S.-W."/>
        </authorList>
    </citation>
    <scope>NUCLEOTIDE SEQUENCE</scope>
    <source>
        <strain evidence="2">5116S-3</strain>
    </source>
</reference>
<dbReference type="PANTHER" id="PTHR43792:SF16">
    <property type="entry name" value="N-ACETYLTRANSFERASE DOMAIN-CONTAINING PROTEIN"/>
    <property type="match status" value="1"/>
</dbReference>
<dbReference type="RefSeq" id="WP_244673941.1">
    <property type="nucleotide sequence ID" value="NZ_CP095046.1"/>
</dbReference>
<dbReference type="AlphaFoldDB" id="A0A8T9Q0W8"/>
<dbReference type="KEGG" id="hcu:MUN79_17570"/>